<dbReference type="PROSITE" id="PS00892">
    <property type="entry name" value="HIT_1"/>
    <property type="match status" value="1"/>
</dbReference>
<organism evidence="5 6">
    <name type="scientific">Geotrichum candidum</name>
    <name type="common">Oospora lactis</name>
    <name type="synonym">Dipodascus geotrichum</name>
    <dbReference type="NCBI Taxonomy" id="1173061"/>
    <lineage>
        <taxon>Eukaryota</taxon>
        <taxon>Fungi</taxon>
        <taxon>Dikarya</taxon>
        <taxon>Ascomycota</taxon>
        <taxon>Saccharomycotina</taxon>
        <taxon>Dipodascomycetes</taxon>
        <taxon>Dipodascales</taxon>
        <taxon>Dipodascaceae</taxon>
        <taxon>Geotrichum</taxon>
    </lineage>
</organism>
<dbReference type="STRING" id="1173061.A0A0J9X2S8"/>
<dbReference type="InterPro" id="IPR001310">
    <property type="entry name" value="Histidine_triad_HIT"/>
</dbReference>
<sequence>MASNASCIFCKIVKGEIPSLKVFETAKTLAFMDIGPTSPGHALIIPKYHGAKLHDIPDEYLAEILPITKRIAIALNLNHDQGAEKGDGYNILQNNGRIAHQEVDHVHFHIIPKYEKNPELGLGVGWPQSAEGKEKVKEIHAKLVEAIKPLGLDKKI</sequence>
<dbReference type="CDD" id="cd01277">
    <property type="entry name" value="HINT_subgroup"/>
    <property type="match status" value="1"/>
</dbReference>
<dbReference type="SUPFAM" id="SSF54197">
    <property type="entry name" value="HIT-like"/>
    <property type="match status" value="1"/>
</dbReference>
<feature type="active site" description="Tele-AMP-histidine intermediate" evidence="1">
    <location>
        <position position="107"/>
    </location>
</feature>
<dbReference type="PANTHER" id="PTHR46648:SF1">
    <property type="entry name" value="ADENOSINE 5'-MONOPHOSPHORAMIDASE HNT1"/>
    <property type="match status" value="1"/>
</dbReference>
<dbReference type="OrthoDB" id="672793at2759"/>
<dbReference type="GO" id="GO:0003824">
    <property type="term" value="F:catalytic activity"/>
    <property type="evidence" value="ECO:0007669"/>
    <property type="project" value="InterPro"/>
</dbReference>
<name>A0A0J9X2S8_GEOCN</name>
<evidence type="ECO:0000256" key="2">
    <source>
        <dbReference type="PIRSR" id="PIRSR601310-3"/>
    </source>
</evidence>
<dbReference type="EMBL" id="CCBN010000001">
    <property type="protein sequence ID" value="CDO51646.1"/>
    <property type="molecule type" value="Genomic_DNA"/>
</dbReference>
<proteinExistence type="predicted"/>
<dbReference type="InterPro" id="IPR011146">
    <property type="entry name" value="HIT-like"/>
</dbReference>
<protein>
    <submittedName>
        <fullName evidence="5">Similar to Saccharomyces cerevisiae YDL125C HNT1 Adenosine 5'-monophosphoramidase</fullName>
    </submittedName>
</protein>
<dbReference type="Proteomes" id="UP000242525">
    <property type="component" value="Unassembled WGS sequence"/>
</dbReference>
<dbReference type="Gene3D" id="3.30.428.10">
    <property type="entry name" value="HIT-like"/>
    <property type="match status" value="1"/>
</dbReference>
<dbReference type="InterPro" id="IPR019808">
    <property type="entry name" value="Histidine_triad_CS"/>
</dbReference>
<evidence type="ECO:0000313" key="5">
    <source>
        <dbReference type="EMBL" id="CDO51646.1"/>
    </source>
</evidence>
<accession>A0A0J9X2S8</accession>
<reference evidence="5" key="1">
    <citation type="submission" date="2014-03" db="EMBL/GenBank/DDBJ databases">
        <authorList>
            <person name="Casaregola S."/>
        </authorList>
    </citation>
    <scope>NUCLEOTIDE SEQUENCE [LARGE SCALE GENOMIC DNA]</scope>
    <source>
        <strain evidence="5">CLIB 918</strain>
    </source>
</reference>
<keyword evidence="6" id="KW-1185">Reference proteome</keyword>
<dbReference type="PRINTS" id="PR00332">
    <property type="entry name" value="HISTRIAD"/>
</dbReference>
<gene>
    <name evidence="5" type="ORF">BN980_GECA01s09772g</name>
</gene>
<evidence type="ECO:0000256" key="1">
    <source>
        <dbReference type="PIRSR" id="PIRSR601310-1"/>
    </source>
</evidence>
<dbReference type="Pfam" id="PF01230">
    <property type="entry name" value="HIT"/>
    <property type="match status" value="1"/>
</dbReference>
<dbReference type="PROSITE" id="PS51084">
    <property type="entry name" value="HIT_2"/>
    <property type="match status" value="1"/>
</dbReference>
<evidence type="ECO:0000313" key="6">
    <source>
        <dbReference type="Proteomes" id="UP000242525"/>
    </source>
</evidence>
<feature type="domain" description="HIT" evidence="4">
    <location>
        <begin position="8"/>
        <end position="120"/>
    </location>
</feature>
<feature type="short sequence motif" description="Histidine triad motif" evidence="2 3">
    <location>
        <begin position="105"/>
        <end position="109"/>
    </location>
</feature>
<comment type="caution">
    <text evidence="5">The sequence shown here is derived from an EMBL/GenBank/DDBJ whole genome shotgun (WGS) entry which is preliminary data.</text>
</comment>
<dbReference type="GO" id="GO:0009117">
    <property type="term" value="P:nucleotide metabolic process"/>
    <property type="evidence" value="ECO:0007669"/>
    <property type="project" value="TreeGrafter"/>
</dbReference>
<dbReference type="InterPro" id="IPR039384">
    <property type="entry name" value="HINT"/>
</dbReference>
<evidence type="ECO:0000259" key="4">
    <source>
        <dbReference type="PROSITE" id="PS51084"/>
    </source>
</evidence>
<evidence type="ECO:0000256" key="3">
    <source>
        <dbReference type="PROSITE-ProRule" id="PRU00464"/>
    </source>
</evidence>
<dbReference type="AlphaFoldDB" id="A0A0J9X2S8"/>
<dbReference type="InterPro" id="IPR036265">
    <property type="entry name" value="HIT-like_sf"/>
</dbReference>
<dbReference type="PANTHER" id="PTHR46648">
    <property type="entry name" value="HIT FAMILY PROTEIN 1"/>
    <property type="match status" value="1"/>
</dbReference>